<keyword evidence="1" id="KW-0479">Metal-binding</keyword>
<dbReference type="GO" id="GO:0019213">
    <property type="term" value="F:deacetylase activity"/>
    <property type="evidence" value="ECO:0007669"/>
    <property type="project" value="InterPro"/>
</dbReference>
<dbReference type="PANTHER" id="PTHR42717">
    <property type="entry name" value="DIHYDROOROTASE-RELATED"/>
    <property type="match status" value="1"/>
</dbReference>
<dbReference type="SUPFAM" id="SSF51556">
    <property type="entry name" value="Metallo-dependent hydrolases"/>
    <property type="match status" value="1"/>
</dbReference>
<gene>
    <name evidence="4" type="ORF">P7H70_08115</name>
</gene>
<comment type="caution">
    <text evidence="4">The sequence shown here is derived from an EMBL/GenBank/DDBJ whole genome shotgun (WGS) entry which is preliminary data.</text>
</comment>
<dbReference type="GO" id="GO:0046872">
    <property type="term" value="F:metal ion binding"/>
    <property type="evidence" value="ECO:0007669"/>
    <property type="project" value="UniProtKB-KW"/>
</dbReference>
<dbReference type="EC" id="3.5.2.3" evidence="4"/>
<feature type="binding site" evidence="1">
    <location>
        <position position="268"/>
    </location>
    <ligand>
        <name>Zn(2+)</name>
        <dbReference type="ChEBI" id="CHEBI:29105"/>
        <label>1</label>
    </ligand>
</feature>
<feature type="binding site" evidence="1">
    <location>
        <position position="57"/>
    </location>
    <ligand>
        <name>Zn(2+)</name>
        <dbReference type="ChEBI" id="CHEBI:29105"/>
        <label>1</label>
    </ligand>
</feature>
<proteinExistence type="predicted"/>
<evidence type="ECO:0000313" key="4">
    <source>
        <dbReference type="EMBL" id="MDT2834020.1"/>
    </source>
</evidence>
<dbReference type="InterPro" id="IPR011059">
    <property type="entry name" value="Metal-dep_hydrolase_composite"/>
</dbReference>
<dbReference type="InterPro" id="IPR047601">
    <property type="entry name" value="EF_0837-like"/>
</dbReference>
<dbReference type="PANTHER" id="PTHR42717:SF1">
    <property type="entry name" value="IMIDAZOLONEPROPIONASE AND RELATED AMIDOHYDROLASES"/>
    <property type="match status" value="1"/>
</dbReference>
<reference evidence="4" key="1">
    <citation type="submission" date="2023-03" db="EMBL/GenBank/DDBJ databases">
        <authorList>
            <person name="Shen W."/>
            <person name="Cai J."/>
        </authorList>
    </citation>
    <scope>NUCLEOTIDE SEQUENCE</scope>
    <source>
        <strain evidence="4">P96-3</strain>
    </source>
</reference>
<organism evidence="4 5">
    <name type="scientific">Vagococcus carniphilus</name>
    <dbReference type="NCBI Taxonomy" id="218144"/>
    <lineage>
        <taxon>Bacteria</taxon>
        <taxon>Bacillati</taxon>
        <taxon>Bacillota</taxon>
        <taxon>Bacilli</taxon>
        <taxon>Lactobacillales</taxon>
        <taxon>Enterococcaceae</taxon>
        <taxon>Vagococcus</taxon>
    </lineage>
</organism>
<feature type="site" description="Transition state stabilizer" evidence="3">
    <location>
        <position position="153"/>
    </location>
</feature>
<dbReference type="NCBIfam" id="TIGR03583">
    <property type="entry name" value="EF_0837"/>
    <property type="match status" value="1"/>
</dbReference>
<keyword evidence="1" id="KW-0862">Zinc</keyword>
<protein>
    <submittedName>
        <fullName evidence="4">Amidohydrolase/deacetylase family metallohydrolase</fullName>
        <ecNumber evidence="4">3.5.2.3</ecNumber>
    </submittedName>
</protein>
<evidence type="ECO:0000256" key="2">
    <source>
        <dbReference type="PIRSR" id="PIRSR039004-2"/>
    </source>
</evidence>
<keyword evidence="4" id="KW-0378">Hydrolase</keyword>
<dbReference type="Gene3D" id="2.30.40.10">
    <property type="entry name" value="Urease, subunit C, domain 1"/>
    <property type="match status" value="1"/>
</dbReference>
<dbReference type="Gene3D" id="3.20.20.140">
    <property type="entry name" value="Metal-dependent hydrolases"/>
    <property type="match status" value="1"/>
</dbReference>
<dbReference type="GO" id="GO:0004151">
    <property type="term" value="F:dihydroorotase activity"/>
    <property type="evidence" value="ECO:0007669"/>
    <property type="project" value="UniProtKB-EC"/>
</dbReference>
<dbReference type="EMBL" id="JARQBZ010000013">
    <property type="protein sequence ID" value="MDT2834020.1"/>
    <property type="molecule type" value="Genomic_DNA"/>
</dbReference>
<name>A0AAW8U347_9ENTE</name>
<dbReference type="Proteomes" id="UP001268577">
    <property type="component" value="Unassembled WGS sequence"/>
</dbReference>
<feature type="modified residue" description="N6-carboxylysine" evidence="2">
    <location>
        <position position="151"/>
    </location>
</feature>
<evidence type="ECO:0000256" key="3">
    <source>
        <dbReference type="PIRSR" id="PIRSR039004-3"/>
    </source>
</evidence>
<evidence type="ECO:0000313" key="5">
    <source>
        <dbReference type="Proteomes" id="UP001268577"/>
    </source>
</evidence>
<dbReference type="PIRSF" id="PIRSF039004">
    <property type="entry name" value="ADE_EF_0837"/>
    <property type="match status" value="1"/>
</dbReference>
<dbReference type="InterPro" id="IPR032466">
    <property type="entry name" value="Metal_Hydrolase"/>
</dbReference>
<dbReference type="Pfam" id="PF22647">
    <property type="entry name" value="EF_0837-like_N"/>
    <property type="match status" value="1"/>
</dbReference>
<evidence type="ECO:0000256" key="1">
    <source>
        <dbReference type="PIRSR" id="PIRSR039004-1"/>
    </source>
</evidence>
<accession>A0AAW8U347</accession>
<feature type="binding site" description="via carbamate group" evidence="1">
    <location>
        <position position="151"/>
    </location>
    <ligand>
        <name>Zn(2+)</name>
        <dbReference type="ChEBI" id="CHEBI:29105"/>
        <label>2</label>
    </ligand>
</feature>
<feature type="binding site" evidence="1">
    <location>
        <position position="59"/>
    </location>
    <ligand>
        <name>Zn(2+)</name>
        <dbReference type="ChEBI" id="CHEBI:29105"/>
        <label>1</label>
    </ligand>
</feature>
<dbReference type="AlphaFoldDB" id="A0AAW8U347"/>
<dbReference type="InterPro" id="IPR020043">
    <property type="entry name" value="Deacetylase_Atu3266-like"/>
</dbReference>
<sequence length="374" mass="41416">MVLDLKIINGMSVKGEPIEIGIKDQKIVEVAPLVDGEALNVIDALNQYVSYGWIDSHVHCYEKMNLYYDFPDEIGVKKGVTTVIDAGSTGEDNIKDFYLLAKKARTNVLALMNISKYGIIEQDELADLSKINEVKNKERIEELSDFIIGIKARMSKTVVGNNNVIPLEMAKTLQSQFDRLPLMVHIGSAPPKLEDVLSLLESGDIVTHCYNGKLNGILNEEGSVKEFVREAYQRGIIFDVGHGTDSFNFNVAKEAIKEGLLCHTISTDIYHRNRENGPVFDFTTTLEKMLAMGFSLEATIEMVTKNPANTFNLSSKGELAAGMDADITIFTLNEQEKKLTDSNGNEVLIQKCITPTSCVVSGNIYEIGDSYVDL</sequence>
<feature type="binding site" description="via carbamate group" evidence="1">
    <location>
        <position position="151"/>
    </location>
    <ligand>
        <name>Zn(2+)</name>
        <dbReference type="ChEBI" id="CHEBI:29105"/>
        <label>1</label>
    </ligand>
</feature>
<dbReference type="NCBIfam" id="NF006689">
    <property type="entry name" value="PRK09237.1"/>
    <property type="match status" value="1"/>
</dbReference>
<feature type="binding site" evidence="1">
    <location>
        <position position="185"/>
    </location>
    <ligand>
        <name>Zn(2+)</name>
        <dbReference type="ChEBI" id="CHEBI:29105"/>
        <label>2</label>
    </ligand>
</feature>
<dbReference type="SUPFAM" id="SSF51338">
    <property type="entry name" value="Composite domain of metallo-dependent hydrolases"/>
    <property type="match status" value="1"/>
</dbReference>
<feature type="binding site" evidence="1">
    <location>
        <position position="208"/>
    </location>
    <ligand>
        <name>Zn(2+)</name>
        <dbReference type="ChEBI" id="CHEBI:29105"/>
        <label>2</label>
    </ligand>
</feature>